<evidence type="ECO:0000313" key="1">
    <source>
        <dbReference type="EMBL" id="PUU79274.1"/>
    </source>
</evidence>
<reference evidence="1 2" key="1">
    <citation type="submission" date="2017-04" db="EMBL/GenBank/DDBJ databases">
        <title>Draft genome sequence of Tuber borchii Vittad., a whitish edible truffle.</title>
        <authorList>
            <consortium name="DOE Joint Genome Institute"/>
            <person name="Murat C."/>
            <person name="Kuo A."/>
            <person name="Barry K.W."/>
            <person name="Clum A."/>
            <person name="Dockter R.B."/>
            <person name="Fauchery L."/>
            <person name="Iotti M."/>
            <person name="Kohler A."/>
            <person name="Labutti K."/>
            <person name="Lindquist E.A."/>
            <person name="Lipzen A."/>
            <person name="Ohm R.A."/>
            <person name="Wang M."/>
            <person name="Grigoriev I.V."/>
            <person name="Zambonelli A."/>
            <person name="Martin F.M."/>
        </authorList>
    </citation>
    <scope>NUCLEOTIDE SEQUENCE [LARGE SCALE GENOMIC DNA]</scope>
    <source>
        <strain evidence="1 2">Tbo3840</strain>
    </source>
</reference>
<dbReference type="Proteomes" id="UP000244722">
    <property type="component" value="Unassembled WGS sequence"/>
</dbReference>
<comment type="caution">
    <text evidence="1">The sequence shown here is derived from an EMBL/GenBank/DDBJ whole genome shotgun (WGS) entry which is preliminary data.</text>
</comment>
<proteinExistence type="predicted"/>
<name>A0A2T6ZV32_TUBBO</name>
<organism evidence="1 2">
    <name type="scientific">Tuber borchii</name>
    <name type="common">White truffle</name>
    <dbReference type="NCBI Taxonomy" id="42251"/>
    <lineage>
        <taxon>Eukaryota</taxon>
        <taxon>Fungi</taxon>
        <taxon>Dikarya</taxon>
        <taxon>Ascomycota</taxon>
        <taxon>Pezizomycotina</taxon>
        <taxon>Pezizomycetes</taxon>
        <taxon>Pezizales</taxon>
        <taxon>Tuberaceae</taxon>
        <taxon>Tuber</taxon>
    </lineage>
</organism>
<dbReference type="AlphaFoldDB" id="A0A2T6ZV32"/>
<accession>A0A2T6ZV32</accession>
<sequence>MSSKIVREPATKAVADGTYHIKNGGYYLAVNPDRQIIIQQTVYAWTVFVDGEYNYFKDPKTTHYLTDNGGQNVLSPKADVDGRWGNASVDIPTQLINAETERSLGVPYGTPSDTWILVQV</sequence>
<dbReference type="EMBL" id="NESQ01000096">
    <property type="protein sequence ID" value="PUU79274.1"/>
    <property type="molecule type" value="Genomic_DNA"/>
</dbReference>
<keyword evidence="2" id="KW-1185">Reference proteome</keyword>
<protein>
    <submittedName>
        <fullName evidence="1">11.9 kDa wall protein</fullName>
    </submittedName>
</protein>
<gene>
    <name evidence="1" type="ORF">B9Z19DRAFT_1047172</name>
</gene>
<evidence type="ECO:0000313" key="2">
    <source>
        <dbReference type="Proteomes" id="UP000244722"/>
    </source>
</evidence>